<dbReference type="Proteomes" id="UP000032142">
    <property type="component" value="Unassembled WGS sequence"/>
</dbReference>
<comment type="caution">
    <text evidence="1">The sequence shown here is derived from an EMBL/GenBank/DDBJ whole genome shotgun (WGS) entry which is preliminary data.</text>
</comment>
<proteinExistence type="predicted"/>
<sequence>MLVSQAVWTPCNSLIWVTRPTTCPCDQPVCPLKWPHKSVCQAVC</sequence>
<protein>
    <submittedName>
        <fullName evidence="1">Isoleucine--tRNA ligase, mitochondrial</fullName>
    </submittedName>
</protein>
<gene>
    <name evidence="1" type="ORF">F383_34123</name>
</gene>
<organism evidence="1 2">
    <name type="scientific">Gossypium arboreum</name>
    <name type="common">Tree cotton</name>
    <name type="synonym">Gossypium nanking</name>
    <dbReference type="NCBI Taxonomy" id="29729"/>
    <lineage>
        <taxon>Eukaryota</taxon>
        <taxon>Viridiplantae</taxon>
        <taxon>Streptophyta</taxon>
        <taxon>Embryophyta</taxon>
        <taxon>Tracheophyta</taxon>
        <taxon>Spermatophyta</taxon>
        <taxon>Magnoliopsida</taxon>
        <taxon>eudicotyledons</taxon>
        <taxon>Gunneridae</taxon>
        <taxon>Pentapetalae</taxon>
        <taxon>rosids</taxon>
        <taxon>malvids</taxon>
        <taxon>Malvales</taxon>
        <taxon>Malvaceae</taxon>
        <taxon>Malvoideae</taxon>
        <taxon>Gossypium</taxon>
    </lineage>
</organism>
<name>A0A0B0N2K0_GOSAR</name>
<accession>A0A0B0N2K0</accession>
<evidence type="ECO:0000313" key="2">
    <source>
        <dbReference type="Proteomes" id="UP000032142"/>
    </source>
</evidence>
<reference evidence="2" key="1">
    <citation type="submission" date="2014-09" db="EMBL/GenBank/DDBJ databases">
        <authorList>
            <person name="Mudge J."/>
            <person name="Ramaraj T."/>
            <person name="Lindquist I.E."/>
            <person name="Bharti A.K."/>
            <person name="Sundararajan A."/>
            <person name="Cameron C.T."/>
            <person name="Woodward J.E."/>
            <person name="May G.D."/>
            <person name="Brubaker C."/>
            <person name="Broadhvest J."/>
            <person name="Wilkins T.A."/>
        </authorList>
    </citation>
    <scope>NUCLEOTIDE SEQUENCE</scope>
    <source>
        <strain evidence="2">cv. AKA8401</strain>
    </source>
</reference>
<dbReference type="AlphaFoldDB" id="A0A0B0N2K0"/>
<evidence type="ECO:0000313" key="1">
    <source>
        <dbReference type="EMBL" id="KHG07245.1"/>
    </source>
</evidence>
<dbReference type="EMBL" id="JRRC01470810">
    <property type="protein sequence ID" value="KHG07245.1"/>
    <property type="molecule type" value="Genomic_DNA"/>
</dbReference>
<keyword evidence="2" id="KW-1185">Reference proteome</keyword>
<dbReference type="GO" id="GO:0016874">
    <property type="term" value="F:ligase activity"/>
    <property type="evidence" value="ECO:0007669"/>
    <property type="project" value="UniProtKB-KW"/>
</dbReference>
<keyword evidence="1" id="KW-0436">Ligase</keyword>